<evidence type="ECO:0000313" key="4">
    <source>
        <dbReference type="Proteomes" id="UP000199541"/>
    </source>
</evidence>
<dbReference type="EMBL" id="FNOB01000027">
    <property type="protein sequence ID" value="SDX73708.1"/>
    <property type="molecule type" value="Genomic_DNA"/>
</dbReference>
<dbReference type="Proteomes" id="UP000199541">
    <property type="component" value="Unassembled WGS sequence"/>
</dbReference>
<evidence type="ECO:0000256" key="1">
    <source>
        <dbReference type="SAM" id="MobiDB-lite"/>
    </source>
</evidence>
<reference evidence="3 4" key="2">
    <citation type="submission" date="2016-10" db="EMBL/GenBank/DDBJ databases">
        <authorList>
            <person name="Varghese N."/>
            <person name="Submissions S."/>
        </authorList>
    </citation>
    <scope>NUCLEOTIDE SEQUENCE [LARGE SCALE GENOMIC DNA]</scope>
    <source>
        <strain evidence="3 4">DSM 24802</strain>
    </source>
</reference>
<organism evidence="2 5">
    <name type="scientific">Allgaiera indica</name>
    <dbReference type="NCBI Taxonomy" id="765699"/>
    <lineage>
        <taxon>Bacteria</taxon>
        <taxon>Pseudomonadati</taxon>
        <taxon>Pseudomonadota</taxon>
        <taxon>Alphaproteobacteria</taxon>
        <taxon>Rhodobacterales</taxon>
        <taxon>Paracoccaceae</taxon>
        <taxon>Allgaiera</taxon>
    </lineage>
</organism>
<proteinExistence type="predicted"/>
<protein>
    <submittedName>
        <fullName evidence="2">Uncharacterized protein</fullName>
    </submittedName>
</protein>
<name>A0AAN4UTX6_9RHOB</name>
<feature type="region of interest" description="Disordered" evidence="1">
    <location>
        <begin position="1"/>
        <end position="24"/>
    </location>
</feature>
<evidence type="ECO:0000313" key="2">
    <source>
        <dbReference type="EMBL" id="GHE03734.1"/>
    </source>
</evidence>
<dbReference type="Proteomes" id="UP000634647">
    <property type="component" value="Unassembled WGS sequence"/>
</dbReference>
<sequence>MTPRTATPATWRGHPTKLTDLLRDPPALHYAPPISSAAAQRTALRAARDLAVLFHLHGIDLAGARANQPAARARLRVVLSIINGG</sequence>
<dbReference type="RefSeq" id="WP_035839903.1">
    <property type="nucleotide sequence ID" value="NZ_BNAB01000013.1"/>
</dbReference>
<dbReference type="AlphaFoldDB" id="A0AAN4UTX6"/>
<gene>
    <name evidence="2" type="ORF">GCM10008024_28270</name>
    <name evidence="3" type="ORF">SAMN05444006_12710</name>
</gene>
<keyword evidence="4" id="KW-1185">Reference proteome</keyword>
<reference evidence="2" key="3">
    <citation type="submission" date="2023-06" db="EMBL/GenBank/DDBJ databases">
        <authorList>
            <person name="Sun Q."/>
            <person name="Zhou Y."/>
        </authorList>
    </citation>
    <scope>NUCLEOTIDE SEQUENCE</scope>
    <source>
        <strain evidence="2">CGMCC 1.10859</strain>
    </source>
</reference>
<evidence type="ECO:0000313" key="5">
    <source>
        <dbReference type="Proteomes" id="UP000634647"/>
    </source>
</evidence>
<accession>A0AAN4UTX6</accession>
<dbReference type="EMBL" id="BNAB01000013">
    <property type="protein sequence ID" value="GHE03734.1"/>
    <property type="molecule type" value="Genomic_DNA"/>
</dbReference>
<comment type="caution">
    <text evidence="2">The sequence shown here is derived from an EMBL/GenBank/DDBJ whole genome shotgun (WGS) entry which is preliminary data.</text>
</comment>
<evidence type="ECO:0000313" key="3">
    <source>
        <dbReference type="EMBL" id="SDX73708.1"/>
    </source>
</evidence>
<reference evidence="2" key="1">
    <citation type="journal article" date="2014" name="Int. J. Syst. Evol. Microbiol.">
        <title>Complete genome sequence of Corynebacterium casei LMG S-19264T (=DSM 44701T), isolated from a smear-ripened cheese.</title>
        <authorList>
            <consortium name="US DOE Joint Genome Institute (JGI-PGF)"/>
            <person name="Walter F."/>
            <person name="Albersmeier A."/>
            <person name="Kalinowski J."/>
            <person name="Ruckert C."/>
        </authorList>
    </citation>
    <scope>NUCLEOTIDE SEQUENCE</scope>
    <source>
        <strain evidence="2">CGMCC 1.10859</strain>
    </source>
</reference>